<dbReference type="InterPro" id="IPR036291">
    <property type="entry name" value="NAD(P)-bd_dom_sf"/>
</dbReference>
<dbReference type="GO" id="GO:0016491">
    <property type="term" value="F:oxidoreductase activity"/>
    <property type="evidence" value="ECO:0007669"/>
    <property type="project" value="UniProtKB-KW"/>
</dbReference>
<organism evidence="3 4">
    <name type="scientific">Solimonas fluminis</name>
    <dbReference type="NCBI Taxonomy" id="2086571"/>
    <lineage>
        <taxon>Bacteria</taxon>
        <taxon>Pseudomonadati</taxon>
        <taxon>Pseudomonadota</taxon>
        <taxon>Gammaproteobacteria</taxon>
        <taxon>Nevskiales</taxon>
        <taxon>Nevskiaceae</taxon>
        <taxon>Solimonas</taxon>
    </lineage>
</organism>
<dbReference type="RefSeq" id="WP_104229711.1">
    <property type="nucleotide sequence ID" value="NZ_PSNW01000003.1"/>
</dbReference>
<evidence type="ECO:0000313" key="3">
    <source>
        <dbReference type="EMBL" id="PPE74553.1"/>
    </source>
</evidence>
<comment type="caution">
    <text evidence="3">The sequence shown here is derived from an EMBL/GenBank/DDBJ whole genome shotgun (WGS) entry which is preliminary data.</text>
</comment>
<keyword evidence="4" id="KW-1185">Reference proteome</keyword>
<dbReference type="Gene3D" id="3.40.50.720">
    <property type="entry name" value="NAD(P)-binding Rossmann-like Domain"/>
    <property type="match status" value="1"/>
</dbReference>
<proteinExistence type="inferred from homology"/>
<evidence type="ECO:0000256" key="2">
    <source>
        <dbReference type="ARBA" id="ARBA00023002"/>
    </source>
</evidence>
<dbReference type="EMBL" id="PSNW01000003">
    <property type="protein sequence ID" value="PPE74553.1"/>
    <property type="molecule type" value="Genomic_DNA"/>
</dbReference>
<protein>
    <submittedName>
        <fullName evidence="3">Oxidoreductase</fullName>
    </submittedName>
</protein>
<dbReference type="PROSITE" id="PS00061">
    <property type="entry name" value="ADH_SHORT"/>
    <property type="match status" value="1"/>
</dbReference>
<dbReference type="PRINTS" id="PR00081">
    <property type="entry name" value="GDHRDH"/>
</dbReference>
<reference evidence="3 4" key="1">
    <citation type="submission" date="2018-02" db="EMBL/GenBank/DDBJ databases">
        <title>Genome sequencing of Solimonas sp. HR-BB.</title>
        <authorList>
            <person name="Lee Y."/>
            <person name="Jeon C.O."/>
        </authorList>
    </citation>
    <scope>NUCLEOTIDE SEQUENCE [LARGE SCALE GENOMIC DNA]</scope>
    <source>
        <strain evidence="3 4">HR-BB</strain>
    </source>
</reference>
<dbReference type="InterPro" id="IPR020904">
    <property type="entry name" value="Sc_DH/Rdtase_CS"/>
</dbReference>
<dbReference type="Pfam" id="PF00106">
    <property type="entry name" value="adh_short"/>
    <property type="match status" value="1"/>
</dbReference>
<sequence>MDASKSVSAARVAVVSGGSSGIGKAIVSQLHAEGWTVFTCARDPGKLAALTLGFPGIGTAVCDVTDRAAVREFAARVAEAVPAVHLLVSNAGGSREIDFTADLSGLDLSLELRSNTEGAVNLIAEFLPLLRRSYPAAILVVSSGYALAPATRAPLYSAAKAALHSLSKSLRRQLAPLGITVTELLPPVVDTPSVAHRQVPKLPAKQVAAQALAGTRKGRSEVRPGAVRFLPLLLRLWPALGERIVSKT</sequence>
<dbReference type="Proteomes" id="UP000238220">
    <property type="component" value="Unassembled WGS sequence"/>
</dbReference>
<dbReference type="SUPFAM" id="SSF51735">
    <property type="entry name" value="NAD(P)-binding Rossmann-fold domains"/>
    <property type="match status" value="1"/>
</dbReference>
<evidence type="ECO:0000313" key="4">
    <source>
        <dbReference type="Proteomes" id="UP000238220"/>
    </source>
</evidence>
<dbReference type="PANTHER" id="PTHR44196">
    <property type="entry name" value="DEHYDROGENASE/REDUCTASE SDR FAMILY MEMBER 7B"/>
    <property type="match status" value="1"/>
</dbReference>
<dbReference type="OrthoDB" id="335726at2"/>
<evidence type="ECO:0000256" key="1">
    <source>
        <dbReference type="ARBA" id="ARBA00006484"/>
    </source>
</evidence>
<keyword evidence="2" id="KW-0560">Oxidoreductase</keyword>
<dbReference type="PANTHER" id="PTHR44196:SF1">
    <property type="entry name" value="DEHYDROGENASE_REDUCTASE SDR FAMILY MEMBER 7B"/>
    <property type="match status" value="1"/>
</dbReference>
<name>A0A2S5THU7_9GAMM</name>
<comment type="similarity">
    <text evidence="1">Belongs to the short-chain dehydrogenases/reductases (SDR) family.</text>
</comment>
<dbReference type="InterPro" id="IPR002347">
    <property type="entry name" value="SDR_fam"/>
</dbReference>
<dbReference type="AlphaFoldDB" id="A0A2S5THU7"/>
<gene>
    <name evidence="3" type="ORF">C3942_07260</name>
</gene>
<accession>A0A2S5THU7</accession>
<dbReference type="GO" id="GO:0016020">
    <property type="term" value="C:membrane"/>
    <property type="evidence" value="ECO:0007669"/>
    <property type="project" value="TreeGrafter"/>
</dbReference>